<reference evidence="1" key="1">
    <citation type="journal article" date="2015" name="Nature">
        <title>Complex archaea that bridge the gap between prokaryotes and eukaryotes.</title>
        <authorList>
            <person name="Spang A."/>
            <person name="Saw J.H."/>
            <person name="Jorgensen S.L."/>
            <person name="Zaremba-Niedzwiedzka K."/>
            <person name="Martijn J."/>
            <person name="Lind A.E."/>
            <person name="van Eijk R."/>
            <person name="Schleper C."/>
            <person name="Guy L."/>
            <person name="Ettema T.J."/>
        </authorList>
    </citation>
    <scope>NUCLEOTIDE SEQUENCE</scope>
</reference>
<sequence>MIGLKSLVILVSLLTSVAFGTFEYTSPLDDLNSDFLITEGVITGMVSVTDGTALWQNSELSGFGRIEGATLTDGIFTVSGGVISAGTWQGNTVQVPYGGTGAIALTDGGILLGSGTSAITALGVASNGQIPIGDGVTDPVLATLTGTTAEIEITNGAGSIIIGLPDDLIITGDVNIVGELEIGDVNIYGGLTVGENVDIAGNLTVDGTIINTDFTTLTDNSMANALHRHSELSASDGTPDQALIVDATGDVGIGTASPDSVLHIKASVPGIVGNDYAGQLIIQSPTNDVNTGVVITGYKSDVSGDPDVQLWYLGSSSSSDENIIFLNRRNANLALGTNDTHRITILGNGNVGINVTDPDAKLEVVGTLHVSDAATFDAIVNIAGNLLAAKAGFGSTTSILSTAIVNIDGSLSADDATGLNVDFTSSGIGNPAAITAKITVDTSSPSGTAGLNILTTELVSGGTVTQNIGLLIDDQRGIATDLGELNNLAIGTSGGNVIILDGFVGIGTSTNDPTVELEVVGDIITNSIIFAEDGVNNFIDDFRSFGNARLLIHGEDQIRFSISDPGRDIAFDSTSFRPLDADDLVLNLGTGASPWNDLFLGGSIDIQGDNETITLGVGDDLIISSDGTNGVLTGKVLISSDLTVDSPTFHVDAADNAVGIGTVTPSANADLTLEGGVLNFKETTTPTADTDYGKLYTKSTNELFFQDGDGTEHLLHGDSFSVIWFHGTSTVEVNIPVQDAFAIIDSFTVVGKEDDLSNAVGDFSANTITISSGSGGEYKITYHGSITATGGADKEMIFVFGITLATPLDITNVTDNTITPIVITSTAHGLENGDMVQIVGVLGNTAANGSFILANKADDTFQIVALDGNPTTGNGDYNEGSPTGDVTIEYPGQMVVHRMVRGADLGAMSATGIHELDGSDVVSLYVANVSGTTNLTVAAISLGLDRIGD</sequence>
<gene>
    <name evidence="1" type="ORF">LCGC14_1080810</name>
</gene>
<dbReference type="EMBL" id="LAZR01004729">
    <property type="protein sequence ID" value="KKN06089.1"/>
    <property type="molecule type" value="Genomic_DNA"/>
</dbReference>
<dbReference type="Gene3D" id="2.40.30.180">
    <property type="entry name" value="Ubiquitin-activating enzyme E1, FCCH domain"/>
    <property type="match status" value="1"/>
</dbReference>
<evidence type="ECO:0000313" key="1">
    <source>
        <dbReference type="EMBL" id="KKN06089.1"/>
    </source>
</evidence>
<organism evidence="1">
    <name type="scientific">marine sediment metagenome</name>
    <dbReference type="NCBI Taxonomy" id="412755"/>
    <lineage>
        <taxon>unclassified sequences</taxon>
        <taxon>metagenomes</taxon>
        <taxon>ecological metagenomes</taxon>
    </lineage>
</organism>
<protein>
    <submittedName>
        <fullName evidence="1">Uncharacterized protein</fullName>
    </submittedName>
</protein>
<proteinExistence type="predicted"/>
<dbReference type="AlphaFoldDB" id="A0A0F9MK34"/>
<name>A0A0F9MK34_9ZZZZ</name>
<accession>A0A0F9MK34</accession>
<dbReference type="InterPro" id="IPR042302">
    <property type="entry name" value="E1_FCCH_sf"/>
</dbReference>
<comment type="caution">
    <text evidence="1">The sequence shown here is derived from an EMBL/GenBank/DDBJ whole genome shotgun (WGS) entry which is preliminary data.</text>
</comment>